<sequence>MTSASFRQHFDMISMHEPVQRKARFWTSYVRALKGTEDMRAEESRISRRPRPISEIPDLYPSIFNDVPSTLYDDAASRIRAAGYRYQPVSRETYGHTPRAIQPVERPTRRSRV</sequence>
<reference evidence="2 3" key="1">
    <citation type="submission" date="2024-08" db="EMBL/GenBank/DDBJ databases">
        <authorList>
            <person name="Cucini C."/>
            <person name="Frati F."/>
        </authorList>
    </citation>
    <scope>NUCLEOTIDE SEQUENCE [LARGE SCALE GENOMIC DNA]</scope>
</reference>
<dbReference type="Proteomes" id="UP001642540">
    <property type="component" value="Unassembled WGS sequence"/>
</dbReference>
<gene>
    <name evidence="2" type="ORF">ODALV1_LOCUS2430</name>
</gene>
<keyword evidence="3" id="KW-1185">Reference proteome</keyword>
<organism evidence="2 3">
    <name type="scientific">Orchesella dallaii</name>
    <dbReference type="NCBI Taxonomy" id="48710"/>
    <lineage>
        <taxon>Eukaryota</taxon>
        <taxon>Metazoa</taxon>
        <taxon>Ecdysozoa</taxon>
        <taxon>Arthropoda</taxon>
        <taxon>Hexapoda</taxon>
        <taxon>Collembola</taxon>
        <taxon>Entomobryomorpha</taxon>
        <taxon>Entomobryoidea</taxon>
        <taxon>Orchesellidae</taxon>
        <taxon>Orchesellinae</taxon>
        <taxon>Orchesella</taxon>
    </lineage>
</organism>
<name>A0ABP1PW15_9HEXA</name>
<dbReference type="Pfam" id="PF15929">
    <property type="entry name" value="Myofilin"/>
    <property type="match status" value="1"/>
</dbReference>
<feature type="region of interest" description="Disordered" evidence="1">
    <location>
        <begin position="90"/>
        <end position="113"/>
    </location>
</feature>
<evidence type="ECO:0000313" key="3">
    <source>
        <dbReference type="Proteomes" id="UP001642540"/>
    </source>
</evidence>
<evidence type="ECO:0000256" key="1">
    <source>
        <dbReference type="SAM" id="MobiDB-lite"/>
    </source>
</evidence>
<accession>A0ABP1PW15</accession>
<proteinExistence type="predicted"/>
<evidence type="ECO:0000313" key="2">
    <source>
        <dbReference type="EMBL" id="CAL8072986.1"/>
    </source>
</evidence>
<dbReference type="EMBL" id="CAXLJM020000007">
    <property type="protein sequence ID" value="CAL8072986.1"/>
    <property type="molecule type" value="Genomic_DNA"/>
</dbReference>
<comment type="caution">
    <text evidence="2">The sequence shown here is derived from an EMBL/GenBank/DDBJ whole genome shotgun (WGS) entry which is preliminary data.</text>
</comment>
<protein>
    <submittedName>
        <fullName evidence="2">Uncharacterized protein</fullName>
    </submittedName>
</protein>
<dbReference type="InterPro" id="IPR031828">
    <property type="entry name" value="Myofilin"/>
</dbReference>